<protein>
    <submittedName>
        <fullName evidence="2 4">Uncharacterized protein</fullName>
    </submittedName>
</protein>
<proteinExistence type="predicted"/>
<reference evidence="4" key="1">
    <citation type="submission" date="2017-02" db="UniProtKB">
        <authorList>
            <consortium name="WormBaseParasite"/>
        </authorList>
    </citation>
    <scope>IDENTIFICATION</scope>
</reference>
<reference evidence="2 3" key="2">
    <citation type="submission" date="2018-11" db="EMBL/GenBank/DDBJ databases">
        <authorList>
            <consortium name="Pathogen Informatics"/>
        </authorList>
    </citation>
    <scope>NUCLEOTIDE SEQUENCE [LARGE SCALE GENOMIC DNA]</scope>
</reference>
<dbReference type="AlphaFoldDB" id="A0A0R3W2D8"/>
<gene>
    <name evidence="2" type="ORF">TASK_LOCUS3972</name>
</gene>
<organism evidence="4">
    <name type="scientific">Taenia asiatica</name>
    <name type="common">Asian tapeworm</name>
    <dbReference type="NCBI Taxonomy" id="60517"/>
    <lineage>
        <taxon>Eukaryota</taxon>
        <taxon>Metazoa</taxon>
        <taxon>Spiralia</taxon>
        <taxon>Lophotrochozoa</taxon>
        <taxon>Platyhelminthes</taxon>
        <taxon>Cestoda</taxon>
        <taxon>Eucestoda</taxon>
        <taxon>Cyclophyllidea</taxon>
        <taxon>Taeniidae</taxon>
        <taxon>Taenia</taxon>
    </lineage>
</organism>
<dbReference type="EMBL" id="UYRS01018322">
    <property type="protein sequence ID" value="VDK32658.1"/>
    <property type="molecule type" value="Genomic_DNA"/>
</dbReference>
<evidence type="ECO:0000256" key="1">
    <source>
        <dbReference type="SAM" id="MobiDB-lite"/>
    </source>
</evidence>
<evidence type="ECO:0000313" key="4">
    <source>
        <dbReference type="WBParaSite" id="TASK_0000397101-mRNA-1"/>
    </source>
</evidence>
<name>A0A0R3W2D8_TAEAS</name>
<dbReference type="WBParaSite" id="TASK_0000397101-mRNA-1">
    <property type="protein sequence ID" value="TASK_0000397101-mRNA-1"/>
    <property type="gene ID" value="TASK_0000397101"/>
</dbReference>
<evidence type="ECO:0000313" key="2">
    <source>
        <dbReference type="EMBL" id="VDK32658.1"/>
    </source>
</evidence>
<accession>A0A0R3W2D8</accession>
<evidence type="ECO:0000313" key="3">
    <source>
        <dbReference type="Proteomes" id="UP000282613"/>
    </source>
</evidence>
<keyword evidence="3" id="KW-1185">Reference proteome</keyword>
<feature type="compositionally biased region" description="Polar residues" evidence="1">
    <location>
        <begin position="20"/>
        <end position="29"/>
    </location>
</feature>
<feature type="region of interest" description="Disordered" evidence="1">
    <location>
        <begin position="1"/>
        <end position="29"/>
    </location>
</feature>
<sequence>MRTTSPGKATDSRNARSGAFSRSTQPRLMSTTCASTATTGIHTTGACLLPVPGSVVAVGFIRLQQLLACVDPLPQALLHSCLSPSPTLVKWSSNGGGGGGAL</sequence>
<dbReference type="Proteomes" id="UP000282613">
    <property type="component" value="Unassembled WGS sequence"/>
</dbReference>